<dbReference type="InterPro" id="IPR007808">
    <property type="entry name" value="Elf1"/>
</dbReference>
<keyword evidence="1" id="KW-0862">Zinc</keyword>
<protein>
    <recommendedName>
        <fullName evidence="1">Transcription elongation factor 1 homolog</fullName>
    </recommendedName>
</protein>
<dbReference type="GO" id="GO:0008270">
    <property type="term" value="F:zinc ion binding"/>
    <property type="evidence" value="ECO:0007669"/>
    <property type="project" value="UniProtKB-KW"/>
</dbReference>
<dbReference type="Pfam" id="PF05129">
    <property type="entry name" value="Zn_ribbon_Elf1"/>
    <property type="match status" value="1"/>
</dbReference>
<evidence type="ECO:0000313" key="2">
    <source>
        <dbReference type="EMBL" id="TYI32292.1"/>
    </source>
</evidence>
<comment type="similarity">
    <text evidence="1">Belongs to the ELOF1 family.</text>
</comment>
<organism evidence="2 3">
    <name type="scientific">Gossypium tomentosum</name>
    <name type="common">Hawaiian cotton</name>
    <name type="synonym">Gossypium sandvicense</name>
    <dbReference type="NCBI Taxonomy" id="34277"/>
    <lineage>
        <taxon>Eukaryota</taxon>
        <taxon>Viridiplantae</taxon>
        <taxon>Streptophyta</taxon>
        <taxon>Embryophyta</taxon>
        <taxon>Tracheophyta</taxon>
        <taxon>Spermatophyta</taxon>
        <taxon>Magnoliopsida</taxon>
        <taxon>eudicotyledons</taxon>
        <taxon>Gunneridae</taxon>
        <taxon>Pentapetalae</taxon>
        <taxon>rosids</taxon>
        <taxon>malvids</taxon>
        <taxon>Malvales</taxon>
        <taxon>Malvaceae</taxon>
        <taxon>Malvoideae</taxon>
        <taxon>Gossypium</taxon>
    </lineage>
</organism>
<dbReference type="SUPFAM" id="SSF57783">
    <property type="entry name" value="Zinc beta-ribbon"/>
    <property type="match status" value="1"/>
</dbReference>
<keyword evidence="3" id="KW-1185">Reference proteome</keyword>
<comment type="function">
    <text evidence="1">Transcription elongation factor implicated in the maintenance of proper chromatin structure in actively transcribed regions.</text>
</comment>
<keyword evidence="1" id="KW-0479">Metal-binding</keyword>
<evidence type="ECO:0000256" key="1">
    <source>
        <dbReference type="RuleBase" id="RU364033"/>
    </source>
</evidence>
<keyword evidence="1" id="KW-0805">Transcription regulation</keyword>
<proteinExistence type="inferred from homology"/>
<dbReference type="AlphaFoldDB" id="A0A5D2QVT4"/>
<dbReference type="PANTHER" id="PTHR20934:SF0">
    <property type="entry name" value="TRANSCRIPTION ELONGATION FACTOR 1 HOMOLOG"/>
    <property type="match status" value="1"/>
</dbReference>
<evidence type="ECO:0000313" key="3">
    <source>
        <dbReference type="Proteomes" id="UP000322667"/>
    </source>
</evidence>
<keyword evidence="1" id="KW-0539">Nucleus</keyword>
<dbReference type="PANTHER" id="PTHR20934">
    <property type="entry name" value="TRANSCRIPTION ELONGATION FACTOR 1 HOMOLOG"/>
    <property type="match status" value="1"/>
</dbReference>
<dbReference type="GO" id="GO:0006368">
    <property type="term" value="P:transcription elongation by RNA polymerase II"/>
    <property type="evidence" value="ECO:0007669"/>
    <property type="project" value="TreeGrafter"/>
</dbReference>
<dbReference type="Proteomes" id="UP000322667">
    <property type="component" value="Chromosome A04"/>
</dbReference>
<name>A0A5D2QVT4_GOSTO</name>
<dbReference type="GO" id="GO:0008023">
    <property type="term" value="C:transcription elongation factor complex"/>
    <property type="evidence" value="ECO:0007669"/>
    <property type="project" value="TreeGrafter"/>
</dbReference>
<accession>A0A5D2QVT4</accession>
<dbReference type="EMBL" id="CM017613">
    <property type="protein sequence ID" value="TYI32292.1"/>
    <property type="molecule type" value="Genomic_DNA"/>
</dbReference>
<gene>
    <name evidence="2" type="ORF">ES332_A04G049500v1</name>
</gene>
<keyword evidence="1" id="KW-0804">Transcription</keyword>
<sequence>MRKRKSRAKPTSNKQMDRLDTVFSCPFCNNGTDVECHFFTVDIQRGKLTSHISSPVKTLTETVFIND</sequence>
<keyword evidence="1" id="KW-0863">Zinc-finger</keyword>
<dbReference type="GO" id="GO:0000993">
    <property type="term" value="F:RNA polymerase II complex binding"/>
    <property type="evidence" value="ECO:0007669"/>
    <property type="project" value="TreeGrafter"/>
</dbReference>
<comment type="subcellular location">
    <subcellularLocation>
        <location evidence="1">Nucleus</location>
    </subcellularLocation>
</comment>
<reference evidence="2 3" key="1">
    <citation type="submission" date="2019-07" db="EMBL/GenBank/DDBJ databases">
        <title>WGS assembly of Gossypium tomentosum.</title>
        <authorList>
            <person name="Chen Z.J."/>
            <person name="Sreedasyam A."/>
            <person name="Ando A."/>
            <person name="Song Q."/>
            <person name="De L."/>
            <person name="Hulse-Kemp A."/>
            <person name="Ding M."/>
            <person name="Ye W."/>
            <person name="Kirkbride R."/>
            <person name="Jenkins J."/>
            <person name="Plott C."/>
            <person name="Lovell J."/>
            <person name="Lin Y.-M."/>
            <person name="Vaughn R."/>
            <person name="Liu B."/>
            <person name="Li W."/>
            <person name="Simpson S."/>
            <person name="Scheffler B."/>
            <person name="Saski C."/>
            <person name="Grover C."/>
            <person name="Hu G."/>
            <person name="Conover J."/>
            <person name="Carlson J."/>
            <person name="Shu S."/>
            <person name="Boston L."/>
            <person name="Williams M."/>
            <person name="Peterson D."/>
            <person name="Mcgee K."/>
            <person name="Jones D."/>
            <person name="Wendel J."/>
            <person name="Stelly D."/>
            <person name="Grimwood J."/>
            <person name="Schmutz J."/>
        </authorList>
    </citation>
    <scope>NUCLEOTIDE SEQUENCE [LARGE SCALE GENOMIC DNA]</scope>
    <source>
        <strain evidence="2">7179.01</strain>
    </source>
</reference>